<dbReference type="Pfam" id="PF08559">
    <property type="entry name" value="Cut8"/>
    <property type="match status" value="1"/>
</dbReference>
<reference evidence="7 8" key="2">
    <citation type="submission" date="2025-04" db="UniProtKB">
        <authorList>
            <consortium name="RefSeq"/>
        </authorList>
    </citation>
    <scope>IDENTIFICATION</scope>
    <source>
        <tissue evidence="7 8">Whole body</tissue>
    </source>
</reference>
<dbReference type="InterPro" id="IPR013868">
    <property type="entry name" value="Cut8/Sts1_fam"/>
</dbReference>
<reference evidence="5" key="1">
    <citation type="submission" date="2018-04" db="EMBL/GenBank/DDBJ databases">
        <title>Transcriptome assembly of Sipha flava.</title>
        <authorList>
            <person name="Scully E.D."/>
            <person name="Geib S.M."/>
            <person name="Palmer N.A."/>
            <person name="Koch K."/>
            <person name="Bradshaw J."/>
            <person name="Heng-Moss T."/>
            <person name="Sarath G."/>
        </authorList>
    </citation>
    <scope>NUCLEOTIDE SEQUENCE</scope>
</reference>
<dbReference type="RefSeq" id="XP_025413096.1">
    <property type="nucleotide sequence ID" value="XM_025557311.1"/>
</dbReference>
<comment type="subcellular location">
    <subcellularLocation>
        <location evidence="1">Nucleus</location>
    </subcellularLocation>
</comment>
<dbReference type="GO" id="GO:0070628">
    <property type="term" value="F:proteasome binding"/>
    <property type="evidence" value="ECO:0007669"/>
    <property type="project" value="TreeGrafter"/>
</dbReference>
<evidence type="ECO:0000313" key="5">
    <source>
        <dbReference type="EMBL" id="MBY70158.1"/>
    </source>
</evidence>
<dbReference type="GeneID" id="112685433"/>
<evidence type="ECO:0000256" key="4">
    <source>
        <dbReference type="SAM" id="MobiDB-lite"/>
    </source>
</evidence>
<dbReference type="PANTHER" id="PTHR28032:SF1">
    <property type="entry name" value="FI02826P"/>
    <property type="match status" value="1"/>
</dbReference>
<dbReference type="Proteomes" id="UP000694846">
    <property type="component" value="Unplaced"/>
</dbReference>
<gene>
    <name evidence="7 8" type="primary">LOC112685433</name>
    <name evidence="5" type="ORF">g.60951</name>
</gene>
<dbReference type="GO" id="GO:0031144">
    <property type="term" value="P:proteasome localization"/>
    <property type="evidence" value="ECO:0007669"/>
    <property type="project" value="InterPro"/>
</dbReference>
<dbReference type="OrthoDB" id="10061064at2759"/>
<keyword evidence="6" id="KW-1185">Reference proteome</keyword>
<evidence type="ECO:0000256" key="1">
    <source>
        <dbReference type="ARBA" id="ARBA00004123"/>
    </source>
</evidence>
<dbReference type="InterPro" id="IPR038422">
    <property type="entry name" value="Cut8/Sts1_sf"/>
</dbReference>
<sequence>METPPFNPEPTRMMTRSVLAEIPTRLGRLSMTEPNGLGRNDHHVNIMNTTISNFPTSMMTPSPSPDELIIQQRGRRKIPVTFSPDIDAIKQNNQETPTKSGGSSFNKSSIVLRSTPRKRLLLNDPLELSSPDKYKTGSQNYKKIRTDVAVELPEDYCLLSAMKALSSDQLINIIGQIVIDHPGIEKEIRSNFPLADLKPLEERIYYLRRNIYKALPSSRLISKTDSTAYNRVSTHVLAFKKCVVDQGRRLVESNQWPIVMDYVFMAWKHVRNTPVWDNPAHNAARRQCFKSLSAQCMTALKQLKNTIDQQQCDSYKSQLKLLVDDSEDMDWCLQFLNINE</sequence>
<evidence type="ECO:0000313" key="8">
    <source>
        <dbReference type="RefSeq" id="XP_025413096.1"/>
    </source>
</evidence>
<protein>
    <submittedName>
        <fullName evidence="7 8">Uncharacterized protein LOC112685433</fullName>
    </submittedName>
</protein>
<dbReference type="Gene3D" id="1.20.58.1590">
    <property type="entry name" value="Tethering factor for nuclear proteasome Cut8/Sts1"/>
    <property type="match status" value="1"/>
</dbReference>
<dbReference type="PANTHER" id="PTHR28032">
    <property type="entry name" value="FI02826P"/>
    <property type="match status" value="1"/>
</dbReference>
<dbReference type="GO" id="GO:0071630">
    <property type="term" value="P:nuclear protein quality control by the ubiquitin-proteasome system"/>
    <property type="evidence" value="ECO:0007669"/>
    <property type="project" value="InterPro"/>
</dbReference>
<proteinExistence type="inferred from homology"/>
<dbReference type="GO" id="GO:0031965">
    <property type="term" value="C:nuclear membrane"/>
    <property type="evidence" value="ECO:0007669"/>
    <property type="project" value="TreeGrafter"/>
</dbReference>
<feature type="region of interest" description="Disordered" evidence="4">
    <location>
        <begin position="85"/>
        <end position="109"/>
    </location>
</feature>
<feature type="compositionally biased region" description="Polar residues" evidence="4">
    <location>
        <begin position="90"/>
        <end position="109"/>
    </location>
</feature>
<comment type="similarity">
    <text evidence="2">Belongs to the cut8/STS1 family.</text>
</comment>
<dbReference type="EMBL" id="GGMS01000955">
    <property type="protein sequence ID" value="MBY70158.1"/>
    <property type="molecule type" value="Transcribed_RNA"/>
</dbReference>
<keyword evidence="3" id="KW-0539">Nucleus</keyword>
<dbReference type="RefSeq" id="XP_025413095.1">
    <property type="nucleotide sequence ID" value="XM_025557310.1"/>
</dbReference>
<accession>A0A2S2PXA3</accession>
<evidence type="ECO:0000313" key="6">
    <source>
        <dbReference type="Proteomes" id="UP000694846"/>
    </source>
</evidence>
<evidence type="ECO:0000313" key="7">
    <source>
        <dbReference type="RefSeq" id="XP_025413095.1"/>
    </source>
</evidence>
<evidence type="ECO:0000256" key="2">
    <source>
        <dbReference type="ARBA" id="ARBA00006199"/>
    </source>
</evidence>
<name>A0A2S2PXA3_9HEMI</name>
<evidence type="ECO:0000256" key="3">
    <source>
        <dbReference type="ARBA" id="ARBA00023242"/>
    </source>
</evidence>
<dbReference type="AlphaFoldDB" id="A0A2S2PXA3"/>
<organism evidence="5">
    <name type="scientific">Sipha flava</name>
    <name type="common">yellow sugarcane aphid</name>
    <dbReference type="NCBI Taxonomy" id="143950"/>
    <lineage>
        <taxon>Eukaryota</taxon>
        <taxon>Metazoa</taxon>
        <taxon>Ecdysozoa</taxon>
        <taxon>Arthropoda</taxon>
        <taxon>Hexapoda</taxon>
        <taxon>Insecta</taxon>
        <taxon>Pterygota</taxon>
        <taxon>Neoptera</taxon>
        <taxon>Paraneoptera</taxon>
        <taxon>Hemiptera</taxon>
        <taxon>Sternorrhyncha</taxon>
        <taxon>Aphidomorpha</taxon>
        <taxon>Aphidoidea</taxon>
        <taxon>Aphididae</taxon>
        <taxon>Sipha</taxon>
    </lineage>
</organism>